<dbReference type="OrthoDB" id="3365698at2759"/>
<organism evidence="1 2">
    <name type="scientific">Sistotremastrum suecicum HHB10207 ss-3</name>
    <dbReference type="NCBI Taxonomy" id="1314776"/>
    <lineage>
        <taxon>Eukaryota</taxon>
        <taxon>Fungi</taxon>
        <taxon>Dikarya</taxon>
        <taxon>Basidiomycota</taxon>
        <taxon>Agaricomycotina</taxon>
        <taxon>Agaricomycetes</taxon>
        <taxon>Sistotremastrales</taxon>
        <taxon>Sistotremastraceae</taxon>
        <taxon>Sistotremastrum</taxon>
    </lineage>
</organism>
<evidence type="ECO:0000313" key="2">
    <source>
        <dbReference type="Proteomes" id="UP000076798"/>
    </source>
</evidence>
<gene>
    <name evidence="1" type="ORF">SISSUDRAFT_1131972</name>
</gene>
<dbReference type="Proteomes" id="UP000076798">
    <property type="component" value="Unassembled WGS sequence"/>
</dbReference>
<reference evidence="1 2" key="1">
    <citation type="journal article" date="2016" name="Mol. Biol. Evol.">
        <title>Comparative Genomics of Early-Diverging Mushroom-Forming Fungi Provides Insights into the Origins of Lignocellulose Decay Capabilities.</title>
        <authorList>
            <person name="Nagy L.G."/>
            <person name="Riley R."/>
            <person name="Tritt A."/>
            <person name="Adam C."/>
            <person name="Daum C."/>
            <person name="Floudas D."/>
            <person name="Sun H."/>
            <person name="Yadav J.S."/>
            <person name="Pangilinan J."/>
            <person name="Larsson K.H."/>
            <person name="Matsuura K."/>
            <person name="Barry K."/>
            <person name="Labutti K."/>
            <person name="Kuo R."/>
            <person name="Ohm R.A."/>
            <person name="Bhattacharya S.S."/>
            <person name="Shirouzu T."/>
            <person name="Yoshinaga Y."/>
            <person name="Martin F.M."/>
            <person name="Grigoriev I.V."/>
            <person name="Hibbett D.S."/>
        </authorList>
    </citation>
    <scope>NUCLEOTIDE SEQUENCE [LARGE SCALE GENOMIC DNA]</scope>
    <source>
        <strain evidence="1 2">HHB10207 ss-3</strain>
    </source>
</reference>
<sequence>MSATNYTLMIPNELVAEIMWHYAYADDLQDLVKPHRLGAMTRISSVCQRWRDIAIGSHGRFLWSQIHLAWPEHVVTRYLQRSGADTLLSIAITTPALYDGQFTKFREQVDPSRIERLSIQQEYSFGGVGHLLSWISSILEGRHRMSHLWQLDLELTSPIPKKPYSLTHFPKISDLRCPDISFHTTLPNPCLITDLDISYSDNTPLTILTFLSNCPNLRSAIFDRKTNLVRLADPFTVTEPPIRLPHLLFLEFGPCHRPFADAVLRSIVCPSSSDITISICRDIPRILASLPETLESTLSSAQTLTVTAERIETYSMGEYQVDSSNYPFRIGFDSPEAPTYFIQFNEFEDSASKLGTEMILNVIRFASSFILIFSYDISEIYDTLSCM</sequence>
<evidence type="ECO:0000313" key="1">
    <source>
        <dbReference type="EMBL" id="KZT34290.1"/>
    </source>
</evidence>
<name>A0A165ZGK3_9AGAM</name>
<keyword evidence="2" id="KW-1185">Reference proteome</keyword>
<protein>
    <recommendedName>
        <fullName evidence="3">F-box domain-containing protein</fullName>
    </recommendedName>
</protein>
<accession>A0A165ZGK3</accession>
<evidence type="ECO:0008006" key="3">
    <source>
        <dbReference type="Google" id="ProtNLM"/>
    </source>
</evidence>
<dbReference type="EMBL" id="KV428190">
    <property type="protein sequence ID" value="KZT34290.1"/>
    <property type="molecule type" value="Genomic_DNA"/>
</dbReference>
<proteinExistence type="predicted"/>
<dbReference type="AlphaFoldDB" id="A0A165ZGK3"/>